<dbReference type="Proteomes" id="UP000275078">
    <property type="component" value="Unassembled WGS sequence"/>
</dbReference>
<proteinExistence type="predicted"/>
<evidence type="ECO:0000313" key="2">
    <source>
        <dbReference type="Proteomes" id="UP000275078"/>
    </source>
</evidence>
<organism evidence="1 2">
    <name type="scientific">Ascobolus immersus RN42</name>
    <dbReference type="NCBI Taxonomy" id="1160509"/>
    <lineage>
        <taxon>Eukaryota</taxon>
        <taxon>Fungi</taxon>
        <taxon>Dikarya</taxon>
        <taxon>Ascomycota</taxon>
        <taxon>Pezizomycotina</taxon>
        <taxon>Pezizomycetes</taxon>
        <taxon>Pezizales</taxon>
        <taxon>Ascobolaceae</taxon>
        <taxon>Ascobolus</taxon>
    </lineage>
</organism>
<reference evidence="1 2" key="1">
    <citation type="journal article" date="2018" name="Nat. Ecol. Evol.">
        <title>Pezizomycetes genomes reveal the molecular basis of ectomycorrhizal truffle lifestyle.</title>
        <authorList>
            <person name="Murat C."/>
            <person name="Payen T."/>
            <person name="Noel B."/>
            <person name="Kuo A."/>
            <person name="Morin E."/>
            <person name="Chen J."/>
            <person name="Kohler A."/>
            <person name="Krizsan K."/>
            <person name="Balestrini R."/>
            <person name="Da Silva C."/>
            <person name="Montanini B."/>
            <person name="Hainaut M."/>
            <person name="Levati E."/>
            <person name="Barry K.W."/>
            <person name="Belfiori B."/>
            <person name="Cichocki N."/>
            <person name="Clum A."/>
            <person name="Dockter R.B."/>
            <person name="Fauchery L."/>
            <person name="Guy J."/>
            <person name="Iotti M."/>
            <person name="Le Tacon F."/>
            <person name="Lindquist E.A."/>
            <person name="Lipzen A."/>
            <person name="Malagnac F."/>
            <person name="Mello A."/>
            <person name="Molinier V."/>
            <person name="Miyauchi S."/>
            <person name="Poulain J."/>
            <person name="Riccioni C."/>
            <person name="Rubini A."/>
            <person name="Sitrit Y."/>
            <person name="Splivallo R."/>
            <person name="Traeger S."/>
            <person name="Wang M."/>
            <person name="Zifcakova L."/>
            <person name="Wipf D."/>
            <person name="Zambonelli A."/>
            <person name="Paolocci F."/>
            <person name="Nowrousian M."/>
            <person name="Ottonello S."/>
            <person name="Baldrian P."/>
            <person name="Spatafora J.W."/>
            <person name="Henrissat B."/>
            <person name="Nagy L.G."/>
            <person name="Aury J.M."/>
            <person name="Wincker P."/>
            <person name="Grigoriev I.V."/>
            <person name="Bonfante P."/>
            <person name="Martin F.M."/>
        </authorList>
    </citation>
    <scope>NUCLEOTIDE SEQUENCE [LARGE SCALE GENOMIC DNA]</scope>
    <source>
        <strain evidence="1 2">RN42</strain>
    </source>
</reference>
<accession>A0A3N4IF82</accession>
<feature type="non-terminal residue" evidence="1">
    <location>
        <position position="95"/>
    </location>
</feature>
<dbReference type="AlphaFoldDB" id="A0A3N4IF82"/>
<name>A0A3N4IF82_ASCIM</name>
<sequence>MDRNLRRRWEGGLLRDAQVRLIRRCISGMVGEIRELMRWRPAGAVSISGKGGEEVLDVVVRWSGLVAFLSGGRFRSERLEVLLERYTDEGNSFKE</sequence>
<evidence type="ECO:0000313" key="1">
    <source>
        <dbReference type="EMBL" id="RPA84266.1"/>
    </source>
</evidence>
<dbReference type="EMBL" id="ML119660">
    <property type="protein sequence ID" value="RPA84266.1"/>
    <property type="molecule type" value="Genomic_DNA"/>
</dbReference>
<keyword evidence="2" id="KW-1185">Reference proteome</keyword>
<gene>
    <name evidence="1" type="ORF">BJ508DRAFT_412951</name>
</gene>
<protein>
    <submittedName>
        <fullName evidence="1">Uncharacterized protein</fullName>
    </submittedName>
</protein>